<evidence type="ECO:0000313" key="2">
    <source>
        <dbReference type="Proteomes" id="UP001497623"/>
    </source>
</evidence>
<gene>
    <name evidence="1" type="ORF">MNOR_LOCUS23021</name>
</gene>
<sequence>DLCTDLFPPGSGYWYEASHSEADCPDGSLRSNVTTFFNNGNTYEVCCQLRSDPKVVWPPILFKSNDEDAAYKFMKMMDYEASGYCNTLEKADWESLKTPTRENKEDF</sequence>
<accession>A0AAV2REF5</accession>
<dbReference type="EMBL" id="CAXKWB010019884">
    <property type="protein sequence ID" value="CAL4122299.1"/>
    <property type="molecule type" value="Genomic_DNA"/>
</dbReference>
<dbReference type="AlphaFoldDB" id="A0AAV2REF5"/>
<reference evidence="1 2" key="1">
    <citation type="submission" date="2024-05" db="EMBL/GenBank/DDBJ databases">
        <authorList>
            <person name="Wallberg A."/>
        </authorList>
    </citation>
    <scope>NUCLEOTIDE SEQUENCE [LARGE SCALE GENOMIC DNA]</scope>
</reference>
<dbReference type="Proteomes" id="UP001497623">
    <property type="component" value="Unassembled WGS sequence"/>
</dbReference>
<feature type="non-terminal residue" evidence="1">
    <location>
        <position position="1"/>
    </location>
</feature>
<evidence type="ECO:0000313" key="1">
    <source>
        <dbReference type="EMBL" id="CAL4122299.1"/>
    </source>
</evidence>
<organism evidence="1 2">
    <name type="scientific">Meganyctiphanes norvegica</name>
    <name type="common">Northern krill</name>
    <name type="synonym">Thysanopoda norvegica</name>
    <dbReference type="NCBI Taxonomy" id="48144"/>
    <lineage>
        <taxon>Eukaryota</taxon>
        <taxon>Metazoa</taxon>
        <taxon>Ecdysozoa</taxon>
        <taxon>Arthropoda</taxon>
        <taxon>Crustacea</taxon>
        <taxon>Multicrustacea</taxon>
        <taxon>Malacostraca</taxon>
        <taxon>Eumalacostraca</taxon>
        <taxon>Eucarida</taxon>
        <taxon>Euphausiacea</taxon>
        <taxon>Euphausiidae</taxon>
        <taxon>Meganyctiphanes</taxon>
    </lineage>
</organism>
<keyword evidence="2" id="KW-1185">Reference proteome</keyword>
<protein>
    <submittedName>
        <fullName evidence="1">Uncharacterized protein</fullName>
    </submittedName>
</protein>
<proteinExistence type="predicted"/>
<feature type="non-terminal residue" evidence="1">
    <location>
        <position position="107"/>
    </location>
</feature>
<name>A0AAV2REF5_MEGNR</name>
<comment type="caution">
    <text evidence="1">The sequence shown here is derived from an EMBL/GenBank/DDBJ whole genome shotgun (WGS) entry which is preliminary data.</text>
</comment>